<reference evidence="1" key="1">
    <citation type="submission" date="2021-06" db="EMBL/GenBank/DDBJ databases">
        <authorList>
            <person name="Kallberg Y."/>
            <person name="Tangrot J."/>
            <person name="Rosling A."/>
        </authorList>
    </citation>
    <scope>NUCLEOTIDE SEQUENCE</scope>
    <source>
        <strain evidence="1">28 12/20/2015</strain>
    </source>
</reference>
<name>A0ACA9MKX3_9GLOM</name>
<keyword evidence="2" id="KW-1185">Reference proteome</keyword>
<proteinExistence type="predicted"/>
<comment type="caution">
    <text evidence="1">The sequence shown here is derived from an EMBL/GenBank/DDBJ whole genome shotgun (WGS) entry which is preliminary data.</text>
</comment>
<gene>
    <name evidence="1" type="ORF">SPELUC_LOCUS6951</name>
</gene>
<evidence type="ECO:0000313" key="1">
    <source>
        <dbReference type="EMBL" id="CAG8596576.1"/>
    </source>
</evidence>
<organism evidence="1 2">
    <name type="scientific">Cetraspora pellucida</name>
    <dbReference type="NCBI Taxonomy" id="1433469"/>
    <lineage>
        <taxon>Eukaryota</taxon>
        <taxon>Fungi</taxon>
        <taxon>Fungi incertae sedis</taxon>
        <taxon>Mucoromycota</taxon>
        <taxon>Glomeromycotina</taxon>
        <taxon>Glomeromycetes</taxon>
        <taxon>Diversisporales</taxon>
        <taxon>Gigasporaceae</taxon>
        <taxon>Cetraspora</taxon>
    </lineage>
</organism>
<accession>A0ACA9MKX3</accession>
<sequence length="166" mass="19300">MVLSNADYISGLRRSTKFYYQYQSIKDEYNNFSQNTPYQIHPKAITASKPINTKQIAELVKNLQKSEQTSSKLTEVASKIKEIEKKIKEFKKPLDNDLAELIDQFVETKKKSLKNDENKQLRKEVGELKQQLKKLIGEKVDEIIRCCEDSIKLEQKNETRTIANSN</sequence>
<dbReference type="EMBL" id="CAJVPW010008742">
    <property type="protein sequence ID" value="CAG8596576.1"/>
    <property type="molecule type" value="Genomic_DNA"/>
</dbReference>
<protein>
    <submittedName>
        <fullName evidence="1">1264_t:CDS:1</fullName>
    </submittedName>
</protein>
<evidence type="ECO:0000313" key="2">
    <source>
        <dbReference type="Proteomes" id="UP000789366"/>
    </source>
</evidence>
<dbReference type="Proteomes" id="UP000789366">
    <property type="component" value="Unassembled WGS sequence"/>
</dbReference>